<keyword evidence="4" id="KW-1185">Reference proteome</keyword>
<evidence type="ECO:0000313" key="4">
    <source>
        <dbReference type="Proteomes" id="UP001326567"/>
    </source>
</evidence>
<proteinExistence type="predicted"/>
<dbReference type="SUPFAM" id="SSF55347">
    <property type="entry name" value="Glyceraldehyde-3-phosphate dehydrogenase-like, C-terminal domain"/>
    <property type="match status" value="1"/>
</dbReference>
<dbReference type="SUPFAM" id="SSF51735">
    <property type="entry name" value="NAD(P)-binding Rossmann-fold domains"/>
    <property type="match status" value="1"/>
</dbReference>
<dbReference type="PANTHER" id="PTHR43377">
    <property type="entry name" value="BILIVERDIN REDUCTASE A"/>
    <property type="match status" value="1"/>
</dbReference>
<dbReference type="Pfam" id="PF01408">
    <property type="entry name" value="GFO_IDH_MocA"/>
    <property type="match status" value="1"/>
</dbReference>
<dbReference type="Pfam" id="PF22725">
    <property type="entry name" value="GFO_IDH_MocA_C3"/>
    <property type="match status" value="1"/>
</dbReference>
<organism evidence="3 4">
    <name type="scientific">Sulfitobacter faviae</name>
    <dbReference type="NCBI Taxonomy" id="1775881"/>
    <lineage>
        <taxon>Bacteria</taxon>
        <taxon>Pseudomonadati</taxon>
        <taxon>Pseudomonadota</taxon>
        <taxon>Alphaproteobacteria</taxon>
        <taxon>Rhodobacterales</taxon>
        <taxon>Roseobacteraceae</taxon>
        <taxon>Sulfitobacter</taxon>
    </lineage>
</organism>
<geneLocation type="plasmid" evidence="3 4">
    <name>unnamed02</name>
</geneLocation>
<accession>A0ABZ0V570</accession>
<dbReference type="Proteomes" id="UP001326567">
    <property type="component" value="Plasmid unnamed02"/>
</dbReference>
<feature type="domain" description="Gfo/Idh/MocA-like oxidoreductase N-terminal" evidence="1">
    <location>
        <begin position="4"/>
        <end position="117"/>
    </location>
</feature>
<dbReference type="Gene3D" id="3.40.50.720">
    <property type="entry name" value="NAD(P)-binding Rossmann-like Domain"/>
    <property type="match status" value="1"/>
</dbReference>
<dbReference type="Gene3D" id="3.30.360.10">
    <property type="entry name" value="Dihydrodipicolinate Reductase, domain 2"/>
    <property type="match status" value="1"/>
</dbReference>
<feature type="domain" description="GFO/IDH/MocA-like oxidoreductase" evidence="2">
    <location>
        <begin position="128"/>
        <end position="249"/>
    </location>
</feature>
<name>A0ABZ0V570_9RHOB</name>
<evidence type="ECO:0000259" key="2">
    <source>
        <dbReference type="Pfam" id="PF22725"/>
    </source>
</evidence>
<reference evidence="3 4" key="1">
    <citation type="submission" date="2023-11" db="EMBL/GenBank/DDBJ databases">
        <title>From the Deep-Sea to the Surface: Bacterial Genomes Isolated from the Moytirra Hydrothermal Vent Plume.</title>
        <authorList>
            <person name="Major S.R."/>
        </authorList>
    </citation>
    <scope>NUCLEOTIDE SEQUENCE [LARGE SCALE GENOMIC DNA]</scope>
    <source>
        <strain evidence="3 4">OXR-9</strain>
        <plasmid evidence="3 4">unnamed02</plasmid>
    </source>
</reference>
<gene>
    <name evidence="3" type="ORF">T7987_17070</name>
</gene>
<dbReference type="InterPro" id="IPR055170">
    <property type="entry name" value="GFO_IDH_MocA-like_dom"/>
</dbReference>
<dbReference type="PANTHER" id="PTHR43377:SF1">
    <property type="entry name" value="BILIVERDIN REDUCTASE A"/>
    <property type="match status" value="1"/>
</dbReference>
<dbReference type="InterPro" id="IPR051450">
    <property type="entry name" value="Gfo/Idh/MocA_Oxidoreductases"/>
</dbReference>
<dbReference type="InterPro" id="IPR036291">
    <property type="entry name" value="NAD(P)-bd_dom_sf"/>
</dbReference>
<evidence type="ECO:0000313" key="3">
    <source>
        <dbReference type="EMBL" id="WPZ23584.1"/>
    </source>
</evidence>
<dbReference type="EMBL" id="CP139727">
    <property type="protein sequence ID" value="WPZ23584.1"/>
    <property type="molecule type" value="Genomic_DNA"/>
</dbReference>
<keyword evidence="3" id="KW-0614">Plasmid</keyword>
<evidence type="ECO:0000259" key="1">
    <source>
        <dbReference type="Pfam" id="PF01408"/>
    </source>
</evidence>
<dbReference type="InterPro" id="IPR000683">
    <property type="entry name" value="Gfo/Idh/MocA-like_OxRdtase_N"/>
</dbReference>
<protein>
    <submittedName>
        <fullName evidence="3">Gfo/Idh/MocA family oxidoreductase</fullName>
    </submittedName>
</protein>
<dbReference type="RefSeq" id="WP_322329950.1">
    <property type="nucleotide sequence ID" value="NZ_CP139727.1"/>
</dbReference>
<sequence>MIKRALVVGLGSIGRRHLRLLRAAMPDADIRVLRHSGCDAPIDHADGCFDRIEAACGFAPELAVIASPAPFHLATAQVLAEAGSHLLVEKPVANSAEGVAELIALCAARGLVFQVGYNLRFLETLQVFRDALAEGRIGAVQTVRCEIGQYLPSWRPDSDYRATVSAQRALGGGVLLELSHELDMLRWVFGEVDWLAAWTGRQGAFEIDVEDCAMLQMGFTAGPVAQLGMDFLRRDTTRVCVAIGADGSLCWDAVASRVTQFDPHSGLWTELLAARPDRDFSYRSQIKTFLAAIAGRQGDLAAQGADGLAVMHLIDAARRSDAQHGQRITLGEIT</sequence>